<sequence length="164" mass="17521">MTGLAVLMAAPAGAEVPDCMVGRWQAETGHLTAFYQALTPAPVTRVDGDIVMEIAADGSGRGTISNFEIEQPVGGQRMINAAEGSFAFEMEAEDARFSTEITDFTVTIAATMHGGAAPQRMAEVTQGIEDLAERQMAGTFTCSADALALVDDEPRRRLLPAWRR</sequence>
<evidence type="ECO:0000313" key="2">
    <source>
        <dbReference type="Proteomes" id="UP000464495"/>
    </source>
</evidence>
<evidence type="ECO:0000313" key="1">
    <source>
        <dbReference type="EMBL" id="QHQ36999.1"/>
    </source>
</evidence>
<reference evidence="1 2" key="1">
    <citation type="submission" date="2019-12" db="EMBL/GenBank/DDBJ databases">
        <title>Complete genome sequence of Algicella marina strain 9Alg 56(T) isolated from the red alga Tichocarpus crinitus.</title>
        <authorList>
            <person name="Kim S.-G."/>
            <person name="Nedashkovskaya O.I."/>
        </authorList>
    </citation>
    <scope>NUCLEOTIDE SEQUENCE [LARGE SCALE GENOMIC DNA]</scope>
    <source>
        <strain evidence="1 2">9Alg 56</strain>
    </source>
</reference>
<dbReference type="EMBL" id="CP046620">
    <property type="protein sequence ID" value="QHQ36999.1"/>
    <property type="molecule type" value="Genomic_DNA"/>
</dbReference>
<name>A0A6P1T6U4_9RHOB</name>
<keyword evidence="2" id="KW-1185">Reference proteome</keyword>
<dbReference type="Proteomes" id="UP000464495">
    <property type="component" value="Chromosome"/>
</dbReference>
<proteinExistence type="predicted"/>
<accession>A0A6P1T6U4</accession>
<dbReference type="RefSeq" id="WP_161863541.1">
    <property type="nucleotide sequence ID" value="NZ_CP046620.1"/>
</dbReference>
<dbReference type="AlphaFoldDB" id="A0A6P1T6U4"/>
<organism evidence="1 2">
    <name type="scientific">Algicella marina</name>
    <dbReference type="NCBI Taxonomy" id="2683284"/>
    <lineage>
        <taxon>Bacteria</taxon>
        <taxon>Pseudomonadati</taxon>
        <taxon>Pseudomonadota</taxon>
        <taxon>Alphaproteobacteria</taxon>
        <taxon>Rhodobacterales</taxon>
        <taxon>Paracoccaceae</taxon>
        <taxon>Algicella</taxon>
    </lineage>
</organism>
<gene>
    <name evidence="1" type="ORF">GO499_18335</name>
</gene>
<protein>
    <submittedName>
        <fullName evidence="1">Uncharacterized protein</fullName>
    </submittedName>
</protein>
<dbReference type="KEGG" id="amaq:GO499_18335"/>